<dbReference type="EMBL" id="LT670818">
    <property type="protein sequence ID" value="SHG53730.1"/>
    <property type="molecule type" value="Genomic_DNA"/>
</dbReference>
<dbReference type="AlphaFoldDB" id="A0A1M5KLZ5"/>
<sequence>MDGKIFNSRGVYVGRVLGSCILDLRGLRIYDLKGTNVYKLSGELVGHLLPADGRRSERRLDKSADKLFRDG</sequence>
<evidence type="ECO:0000313" key="1">
    <source>
        <dbReference type="EMBL" id="SHG53730.1"/>
    </source>
</evidence>
<evidence type="ECO:0008006" key="3">
    <source>
        <dbReference type="Google" id="ProtNLM"/>
    </source>
</evidence>
<evidence type="ECO:0000313" key="2">
    <source>
        <dbReference type="Proteomes" id="UP000190675"/>
    </source>
</evidence>
<protein>
    <recommendedName>
        <fullName evidence="3">PRC-barrel domain-containing protein</fullName>
    </recommendedName>
</protein>
<accession>A0A1M5KLZ5</accession>
<name>A0A1M5KLZ5_9BRAD</name>
<proteinExistence type="predicted"/>
<dbReference type="Proteomes" id="UP000190675">
    <property type="component" value="Chromosome I"/>
</dbReference>
<reference evidence="1 2" key="1">
    <citation type="submission" date="2016-11" db="EMBL/GenBank/DDBJ databases">
        <authorList>
            <person name="Jaros S."/>
            <person name="Januszkiewicz K."/>
            <person name="Wedrychowicz H."/>
        </authorList>
    </citation>
    <scope>NUCLEOTIDE SEQUENCE [LARGE SCALE GENOMIC DNA]</scope>
    <source>
        <strain evidence="1 2">GAS242</strain>
    </source>
</reference>
<organism evidence="1 2">
    <name type="scientific">Bradyrhizobium erythrophlei</name>
    <dbReference type="NCBI Taxonomy" id="1437360"/>
    <lineage>
        <taxon>Bacteria</taxon>
        <taxon>Pseudomonadati</taxon>
        <taxon>Pseudomonadota</taxon>
        <taxon>Alphaproteobacteria</taxon>
        <taxon>Hyphomicrobiales</taxon>
        <taxon>Nitrobacteraceae</taxon>
        <taxon>Bradyrhizobium</taxon>
    </lineage>
</organism>
<gene>
    <name evidence="1" type="ORF">SAMN05444169_2939</name>
</gene>